<reference evidence="5" key="1">
    <citation type="submission" date="2021-03" db="EMBL/GenBank/DDBJ databases">
        <title>Acanthopleuribacteraceae sp. M133.</title>
        <authorList>
            <person name="Wang G."/>
        </authorList>
    </citation>
    <scope>NUCLEOTIDE SEQUENCE</scope>
    <source>
        <strain evidence="5">M133</strain>
    </source>
</reference>
<dbReference type="InterPro" id="IPR011057">
    <property type="entry name" value="Mss4-like_sf"/>
</dbReference>
<evidence type="ECO:0000313" key="5">
    <source>
        <dbReference type="EMBL" id="QTD51409.1"/>
    </source>
</evidence>
<evidence type="ECO:0000259" key="4">
    <source>
        <dbReference type="PROSITE" id="PS51891"/>
    </source>
</evidence>
<dbReference type="PANTHER" id="PTHR28620:SF1">
    <property type="entry name" value="CENP-V_GFA DOMAIN-CONTAINING PROTEIN"/>
    <property type="match status" value="1"/>
</dbReference>
<sequence>MMDQLHKLDGRCHCGNIRYRYYSPVTTEDLTIRACRCSYCTKIGGRYTSDPQGILVAEVFDCEAIHLYRFATGTANFYVCGRCGMAPFVTCLLDDIMYALVNVNTLNDFCPIRAQIAYADFSHEDRETRLSRRRTKWIGNVTLTLPHGETMLGEEPVYSHETCHSLE</sequence>
<proteinExistence type="inferred from homology"/>
<protein>
    <recommendedName>
        <fullName evidence="4">CENP-V/GFA domain-containing protein</fullName>
    </recommendedName>
</protein>
<dbReference type="GO" id="GO:0046872">
    <property type="term" value="F:metal ion binding"/>
    <property type="evidence" value="ECO:0007669"/>
    <property type="project" value="UniProtKB-KW"/>
</dbReference>
<evidence type="ECO:0000256" key="2">
    <source>
        <dbReference type="ARBA" id="ARBA00022723"/>
    </source>
</evidence>
<dbReference type="PANTHER" id="PTHR28620">
    <property type="entry name" value="CENTROMERE PROTEIN V"/>
    <property type="match status" value="1"/>
</dbReference>
<dbReference type="GO" id="GO:0016846">
    <property type="term" value="F:carbon-sulfur lyase activity"/>
    <property type="evidence" value="ECO:0007669"/>
    <property type="project" value="InterPro"/>
</dbReference>
<evidence type="ECO:0000313" key="6">
    <source>
        <dbReference type="Proteomes" id="UP000663929"/>
    </source>
</evidence>
<dbReference type="PROSITE" id="PS51891">
    <property type="entry name" value="CENP_V_GFA"/>
    <property type="match status" value="1"/>
</dbReference>
<dbReference type="Proteomes" id="UP000663929">
    <property type="component" value="Chromosome"/>
</dbReference>
<dbReference type="EMBL" id="CP071793">
    <property type="protein sequence ID" value="QTD51409.1"/>
    <property type="molecule type" value="Genomic_DNA"/>
</dbReference>
<dbReference type="SUPFAM" id="SSF51316">
    <property type="entry name" value="Mss4-like"/>
    <property type="match status" value="1"/>
</dbReference>
<evidence type="ECO:0000256" key="1">
    <source>
        <dbReference type="ARBA" id="ARBA00005495"/>
    </source>
</evidence>
<keyword evidence="6" id="KW-1185">Reference proteome</keyword>
<gene>
    <name evidence="5" type="ORF">J3U87_02975</name>
</gene>
<dbReference type="Gene3D" id="2.170.150.70">
    <property type="match status" value="1"/>
</dbReference>
<feature type="domain" description="CENP-V/GFA" evidence="4">
    <location>
        <begin position="8"/>
        <end position="127"/>
    </location>
</feature>
<name>A0A8A4TN40_SULCO</name>
<comment type="similarity">
    <text evidence="1">Belongs to the Gfa family.</text>
</comment>
<accession>A0A8A4TN40</accession>
<dbReference type="InterPro" id="IPR052355">
    <property type="entry name" value="CENP-V-like"/>
</dbReference>
<dbReference type="KEGG" id="scor:J3U87_02975"/>
<dbReference type="Pfam" id="PF04828">
    <property type="entry name" value="GFA"/>
    <property type="match status" value="1"/>
</dbReference>
<dbReference type="RefSeq" id="WP_237381536.1">
    <property type="nucleotide sequence ID" value="NZ_CP071793.1"/>
</dbReference>
<keyword evidence="2" id="KW-0479">Metal-binding</keyword>
<evidence type="ECO:0000256" key="3">
    <source>
        <dbReference type="ARBA" id="ARBA00022833"/>
    </source>
</evidence>
<dbReference type="AlphaFoldDB" id="A0A8A4TN40"/>
<dbReference type="InterPro" id="IPR006913">
    <property type="entry name" value="CENP-V/GFA"/>
</dbReference>
<organism evidence="5 6">
    <name type="scientific">Sulfidibacter corallicola</name>
    <dbReference type="NCBI Taxonomy" id="2818388"/>
    <lineage>
        <taxon>Bacteria</taxon>
        <taxon>Pseudomonadati</taxon>
        <taxon>Acidobacteriota</taxon>
        <taxon>Holophagae</taxon>
        <taxon>Acanthopleuribacterales</taxon>
        <taxon>Acanthopleuribacteraceae</taxon>
        <taxon>Sulfidibacter</taxon>
    </lineage>
</organism>
<keyword evidence="3" id="KW-0862">Zinc</keyword>